<keyword evidence="3" id="KW-1185">Reference proteome</keyword>
<sequence>MSGTREVASGWFDALTGGDIERALGYLDEDVEWINYSPVPGFNDDMAWIGTCRGPVEVLESFQTFVGVVNVGSESLVRLVVDGEEAMGVIHETGTVKETGLPFEIEFIQWLTIRDGKITRWKSYTDPSQIIRAIRAR</sequence>
<dbReference type="EMBL" id="JAVREV010000021">
    <property type="protein sequence ID" value="MDT0446649.1"/>
    <property type="molecule type" value="Genomic_DNA"/>
</dbReference>
<evidence type="ECO:0000313" key="2">
    <source>
        <dbReference type="EMBL" id="MDT0446649.1"/>
    </source>
</evidence>
<dbReference type="SUPFAM" id="SSF54427">
    <property type="entry name" value="NTF2-like"/>
    <property type="match status" value="1"/>
</dbReference>
<gene>
    <name evidence="2" type="ORF">RM779_29235</name>
</gene>
<reference evidence="3" key="1">
    <citation type="submission" date="2023-07" db="EMBL/GenBank/DDBJ databases">
        <title>30 novel species of actinomycetes from the DSMZ collection.</title>
        <authorList>
            <person name="Nouioui I."/>
        </authorList>
    </citation>
    <scope>NUCLEOTIDE SEQUENCE [LARGE SCALE GENOMIC DNA]</scope>
    <source>
        <strain evidence="3">DSM 41886</strain>
    </source>
</reference>
<dbReference type="InterPro" id="IPR032710">
    <property type="entry name" value="NTF2-like_dom_sf"/>
</dbReference>
<comment type="caution">
    <text evidence="2">The sequence shown here is derived from an EMBL/GenBank/DDBJ whole genome shotgun (WGS) entry which is preliminary data.</text>
</comment>
<dbReference type="Proteomes" id="UP001183615">
    <property type="component" value="Unassembled WGS sequence"/>
</dbReference>
<evidence type="ECO:0000313" key="3">
    <source>
        <dbReference type="Proteomes" id="UP001183615"/>
    </source>
</evidence>
<accession>A0ABU2SCF0</accession>
<dbReference type="Gene3D" id="3.10.450.50">
    <property type="match status" value="1"/>
</dbReference>
<evidence type="ECO:0000259" key="1">
    <source>
        <dbReference type="Pfam" id="PF12680"/>
    </source>
</evidence>
<proteinExistence type="predicted"/>
<name>A0ABU2SCF0_9ACTN</name>
<dbReference type="RefSeq" id="WP_311620802.1">
    <property type="nucleotide sequence ID" value="NZ_JAVREV010000021.1"/>
</dbReference>
<dbReference type="InterPro" id="IPR037401">
    <property type="entry name" value="SnoaL-like"/>
</dbReference>
<organism evidence="2 3">
    <name type="scientific">Streptomyces johnsoniae</name>
    <dbReference type="NCBI Taxonomy" id="3075532"/>
    <lineage>
        <taxon>Bacteria</taxon>
        <taxon>Bacillati</taxon>
        <taxon>Actinomycetota</taxon>
        <taxon>Actinomycetes</taxon>
        <taxon>Kitasatosporales</taxon>
        <taxon>Streptomycetaceae</taxon>
        <taxon>Streptomyces</taxon>
    </lineage>
</organism>
<feature type="domain" description="SnoaL-like" evidence="1">
    <location>
        <begin position="10"/>
        <end position="121"/>
    </location>
</feature>
<protein>
    <submittedName>
        <fullName evidence="2">Nuclear transport factor 2 family protein</fullName>
    </submittedName>
</protein>
<dbReference type="Pfam" id="PF12680">
    <property type="entry name" value="SnoaL_2"/>
    <property type="match status" value="1"/>
</dbReference>